<keyword evidence="1" id="KW-1133">Transmembrane helix</keyword>
<keyword evidence="3" id="KW-1185">Reference proteome</keyword>
<keyword evidence="1" id="KW-0812">Transmembrane</keyword>
<evidence type="ECO:0000313" key="3">
    <source>
        <dbReference type="Proteomes" id="UP000069940"/>
    </source>
</evidence>
<evidence type="ECO:0000256" key="1">
    <source>
        <dbReference type="SAM" id="Phobius"/>
    </source>
</evidence>
<keyword evidence="1" id="KW-0472">Membrane</keyword>
<dbReference type="Proteomes" id="UP000069940">
    <property type="component" value="Unassembled WGS sequence"/>
</dbReference>
<evidence type="ECO:0008006" key="4">
    <source>
        <dbReference type="Google" id="ProtNLM"/>
    </source>
</evidence>
<dbReference type="EnsemblMetazoa" id="AALFPA23_021185.R31285">
    <property type="protein sequence ID" value="AALFPA23_021185.P31285"/>
    <property type="gene ID" value="AALFPA23_021185"/>
</dbReference>
<feature type="transmembrane region" description="Helical" evidence="1">
    <location>
        <begin position="132"/>
        <end position="156"/>
    </location>
</feature>
<reference evidence="2" key="2">
    <citation type="submission" date="2025-05" db="UniProtKB">
        <authorList>
            <consortium name="EnsemblMetazoa"/>
        </authorList>
    </citation>
    <scope>IDENTIFICATION</scope>
    <source>
        <strain evidence="2">Foshan</strain>
    </source>
</reference>
<feature type="transmembrane region" description="Helical" evidence="1">
    <location>
        <begin position="52"/>
        <end position="71"/>
    </location>
</feature>
<sequence>MDVNAYRRIGSVYVVVCCIVAACGASICLYQLMEAKPACRDFSCPDGTKNIIILAVTLKICILCAMFAGLLKDGIEEVGLLTRKICAVRVNRVFVVVRTLSLIALWTCWAVFRSDDDRYVGGLTSSEKLVLASLCVGLLAITIVELTIFHGVLKYLKEGTPPCSKKRVPEVVYIQA</sequence>
<reference evidence="3" key="1">
    <citation type="journal article" date="2015" name="Proc. Natl. Acad. Sci. U.S.A.">
        <title>Genome sequence of the Asian Tiger mosquito, Aedes albopictus, reveals insights into its biology, genetics, and evolution.</title>
        <authorList>
            <person name="Chen X.G."/>
            <person name="Jiang X."/>
            <person name="Gu J."/>
            <person name="Xu M."/>
            <person name="Wu Y."/>
            <person name="Deng Y."/>
            <person name="Zhang C."/>
            <person name="Bonizzoni M."/>
            <person name="Dermauw W."/>
            <person name="Vontas J."/>
            <person name="Armbruster P."/>
            <person name="Huang X."/>
            <person name="Yang Y."/>
            <person name="Zhang H."/>
            <person name="He W."/>
            <person name="Peng H."/>
            <person name="Liu Y."/>
            <person name="Wu K."/>
            <person name="Chen J."/>
            <person name="Lirakis M."/>
            <person name="Topalis P."/>
            <person name="Van Leeuwen T."/>
            <person name="Hall A.B."/>
            <person name="Jiang X."/>
            <person name="Thorpe C."/>
            <person name="Mueller R.L."/>
            <person name="Sun C."/>
            <person name="Waterhouse R.M."/>
            <person name="Yan G."/>
            <person name="Tu Z.J."/>
            <person name="Fang X."/>
            <person name="James A.A."/>
        </authorList>
    </citation>
    <scope>NUCLEOTIDE SEQUENCE [LARGE SCALE GENOMIC DNA]</scope>
    <source>
        <strain evidence="3">Foshan</strain>
    </source>
</reference>
<dbReference type="RefSeq" id="XP_062704925.1">
    <property type="nucleotide sequence ID" value="XM_062848941.1"/>
</dbReference>
<evidence type="ECO:0000313" key="2">
    <source>
        <dbReference type="EnsemblMetazoa" id="AALFPA23_021185.P31285"/>
    </source>
</evidence>
<name>A0ABM1ZS86_AEDAL</name>
<feature type="transmembrane region" description="Helical" evidence="1">
    <location>
        <begin position="12"/>
        <end position="32"/>
    </location>
</feature>
<dbReference type="PROSITE" id="PS51257">
    <property type="entry name" value="PROKAR_LIPOPROTEIN"/>
    <property type="match status" value="1"/>
</dbReference>
<protein>
    <recommendedName>
        <fullName evidence="4">Secreted protein</fullName>
    </recommendedName>
</protein>
<accession>A0ABM1ZS86</accession>
<dbReference type="GeneID" id="109400620"/>
<feature type="transmembrane region" description="Helical" evidence="1">
    <location>
        <begin position="92"/>
        <end position="112"/>
    </location>
</feature>
<proteinExistence type="predicted"/>
<organism evidence="2 3">
    <name type="scientific">Aedes albopictus</name>
    <name type="common">Asian tiger mosquito</name>
    <name type="synonym">Stegomyia albopicta</name>
    <dbReference type="NCBI Taxonomy" id="7160"/>
    <lineage>
        <taxon>Eukaryota</taxon>
        <taxon>Metazoa</taxon>
        <taxon>Ecdysozoa</taxon>
        <taxon>Arthropoda</taxon>
        <taxon>Hexapoda</taxon>
        <taxon>Insecta</taxon>
        <taxon>Pterygota</taxon>
        <taxon>Neoptera</taxon>
        <taxon>Endopterygota</taxon>
        <taxon>Diptera</taxon>
        <taxon>Nematocera</taxon>
        <taxon>Culicoidea</taxon>
        <taxon>Culicidae</taxon>
        <taxon>Culicinae</taxon>
        <taxon>Aedini</taxon>
        <taxon>Aedes</taxon>
        <taxon>Stegomyia</taxon>
    </lineage>
</organism>